<reference evidence="1 2" key="1">
    <citation type="submission" date="2016-10" db="EMBL/GenBank/DDBJ databases">
        <authorList>
            <person name="de Groot N.N."/>
        </authorList>
    </citation>
    <scope>NUCLEOTIDE SEQUENCE [LARGE SCALE GENOMIC DNA]</scope>
    <source>
        <strain evidence="1 2">CGMCC 4.2022</strain>
    </source>
</reference>
<sequence>MSIELTLWGVTPAAFEDWLEGNPSRAGLTRECQEIAKGWAVLHHVLESGSFHPGLAAVALGGGLPLLDGHADYGGTFGITPRVVRAIAEELRGGAAGSYEDDDIRERYEKRRASLRGLYGAAPEDPHEVEVVVDNFHTLRDFYAACAASGDAVVKWLG</sequence>
<dbReference type="EMBL" id="FNIE01000004">
    <property type="protein sequence ID" value="SDN45042.1"/>
    <property type="molecule type" value="Genomic_DNA"/>
</dbReference>
<name>A0A1H0BHE1_9ACTN</name>
<dbReference type="InterPro" id="IPR015068">
    <property type="entry name" value="DUF1877"/>
</dbReference>
<dbReference type="OrthoDB" id="5354816at2"/>
<dbReference type="Pfam" id="PF08974">
    <property type="entry name" value="DUF1877"/>
    <property type="match status" value="1"/>
</dbReference>
<evidence type="ECO:0000313" key="1">
    <source>
        <dbReference type="EMBL" id="SDN45042.1"/>
    </source>
</evidence>
<evidence type="ECO:0008006" key="3">
    <source>
        <dbReference type="Google" id="ProtNLM"/>
    </source>
</evidence>
<dbReference type="InterPro" id="IPR035944">
    <property type="entry name" value="YfbM-like_sf"/>
</dbReference>
<dbReference type="Gene3D" id="3.40.1760.10">
    <property type="entry name" value="YfbM-like super family"/>
    <property type="match status" value="1"/>
</dbReference>
<evidence type="ECO:0000313" key="2">
    <source>
        <dbReference type="Proteomes" id="UP000199341"/>
    </source>
</evidence>
<organism evidence="1 2">
    <name type="scientific">Actinacidiphila guanduensis</name>
    <dbReference type="NCBI Taxonomy" id="310781"/>
    <lineage>
        <taxon>Bacteria</taxon>
        <taxon>Bacillati</taxon>
        <taxon>Actinomycetota</taxon>
        <taxon>Actinomycetes</taxon>
        <taxon>Kitasatosporales</taxon>
        <taxon>Streptomycetaceae</taxon>
        <taxon>Actinacidiphila</taxon>
    </lineage>
</organism>
<protein>
    <recommendedName>
        <fullName evidence="3">DUF1877 family protein</fullName>
    </recommendedName>
</protein>
<keyword evidence="2" id="KW-1185">Reference proteome</keyword>
<dbReference type="Proteomes" id="UP000199341">
    <property type="component" value="Unassembled WGS sequence"/>
</dbReference>
<gene>
    <name evidence="1" type="ORF">SAMN05216259_104187</name>
</gene>
<dbReference type="RefSeq" id="WP_093783976.1">
    <property type="nucleotide sequence ID" value="NZ_FNIE01000004.1"/>
</dbReference>
<accession>A0A1H0BHE1</accession>
<proteinExistence type="predicted"/>
<dbReference type="SUPFAM" id="SSF111069">
    <property type="entry name" value="Hypothetical protein yfbM"/>
    <property type="match status" value="1"/>
</dbReference>
<dbReference type="AlphaFoldDB" id="A0A1H0BHE1"/>